<name>A0A6L5XYT3_9FIRM</name>
<keyword evidence="1" id="KW-0175">Coiled coil</keyword>
<evidence type="ECO:0000256" key="1">
    <source>
        <dbReference type="SAM" id="Coils"/>
    </source>
</evidence>
<proteinExistence type="predicted"/>
<feature type="coiled-coil region" evidence="1">
    <location>
        <begin position="37"/>
        <end position="71"/>
    </location>
</feature>
<dbReference type="AlphaFoldDB" id="A0A6L5XYT3"/>
<dbReference type="EMBL" id="VUMT01000004">
    <property type="protein sequence ID" value="MSS63103.1"/>
    <property type="molecule type" value="Genomic_DNA"/>
</dbReference>
<evidence type="ECO:0000313" key="2">
    <source>
        <dbReference type="EMBL" id="MSS63103.1"/>
    </source>
</evidence>
<keyword evidence="3" id="KW-1185">Reference proteome</keyword>
<comment type="caution">
    <text evidence="2">The sequence shown here is derived from an EMBL/GenBank/DDBJ whole genome shotgun (WGS) entry which is preliminary data.</text>
</comment>
<reference evidence="2 3" key="1">
    <citation type="submission" date="2019-08" db="EMBL/GenBank/DDBJ databases">
        <title>In-depth cultivation of the pig gut microbiome towards novel bacterial diversity and tailored functional studies.</title>
        <authorList>
            <person name="Wylensek D."/>
            <person name="Hitch T.C.A."/>
            <person name="Clavel T."/>
        </authorList>
    </citation>
    <scope>NUCLEOTIDE SEQUENCE [LARGE SCALE GENOMIC DNA]</scope>
    <source>
        <strain evidence="2 3">WCA-693-APC-MOT-I</strain>
    </source>
</reference>
<dbReference type="RefSeq" id="WP_154517760.1">
    <property type="nucleotide sequence ID" value="NZ_VUMT01000004.1"/>
</dbReference>
<gene>
    <name evidence="2" type="ORF">FYJ58_04320</name>
</gene>
<sequence length="223" mass="25561">MKLKVSPKDMKLLLLLLALVILAGSYFFVYQKNMEKKALLEEEDIKLEEQVQVLKDKVAKKQEVIKDTKKKQADSKKIIKVFPSKMTTEKGIAILDSFEKINDFYISEESFAMNELMYQKEDGDNIEESEDGQSNYMGYRSNITVSFESPYEALKEVMKQINSFPNRMTVDTMTLSYDSETGNLKGTMVINCYSLKGTDKAYEPPIIPGIDFGVFNLFRSKRG</sequence>
<accession>A0A6L5XYT3</accession>
<organism evidence="2 3">
    <name type="scientific">Velocimicrobium porci</name>
    <dbReference type="NCBI Taxonomy" id="2606634"/>
    <lineage>
        <taxon>Bacteria</taxon>
        <taxon>Bacillati</taxon>
        <taxon>Bacillota</taxon>
        <taxon>Clostridia</taxon>
        <taxon>Lachnospirales</taxon>
        <taxon>Lachnospiraceae</taxon>
        <taxon>Velocimicrobium</taxon>
    </lineage>
</organism>
<evidence type="ECO:0008006" key="4">
    <source>
        <dbReference type="Google" id="ProtNLM"/>
    </source>
</evidence>
<protein>
    <recommendedName>
        <fullName evidence="4">Pilus assembly protein PilO</fullName>
    </recommendedName>
</protein>
<dbReference type="Proteomes" id="UP000482209">
    <property type="component" value="Unassembled WGS sequence"/>
</dbReference>
<evidence type="ECO:0000313" key="3">
    <source>
        <dbReference type="Proteomes" id="UP000482209"/>
    </source>
</evidence>